<protein>
    <submittedName>
        <fullName evidence="1">Uncharacterized protein</fullName>
    </submittedName>
</protein>
<keyword evidence="2" id="KW-1185">Reference proteome</keyword>
<reference evidence="1 2" key="1">
    <citation type="journal article" date="2012" name="J. Bacteriol.">
        <title>Complete genome sequence of phototrophic betaproteobacterium Rubrivivax gelatinosus IL144.</title>
        <authorList>
            <person name="Nagashima S."/>
            <person name="Kamimura A."/>
            <person name="Shimizu T."/>
            <person name="Nakamura-isaki S."/>
            <person name="Aono E."/>
            <person name="Sakamoto K."/>
            <person name="Ichikawa N."/>
            <person name="Nakazawa H."/>
            <person name="Sekine M."/>
            <person name="Yamazaki S."/>
            <person name="Fujita N."/>
            <person name="Shimada K."/>
            <person name="Hanada S."/>
            <person name="Nagashima K.V.P."/>
        </authorList>
    </citation>
    <scope>NUCLEOTIDE SEQUENCE [LARGE SCALE GENOMIC DNA]</scope>
    <source>
        <strain evidence="2">NBRC 100245 / IL144</strain>
    </source>
</reference>
<gene>
    <name evidence="1" type="ordered locus">RGE_45670</name>
</gene>
<dbReference type="KEGG" id="rge:RGE_45670"/>
<dbReference type="Proteomes" id="UP000007883">
    <property type="component" value="Chromosome"/>
</dbReference>
<dbReference type="EMBL" id="AP012320">
    <property type="protein sequence ID" value="BAL97902.1"/>
    <property type="molecule type" value="Genomic_DNA"/>
</dbReference>
<evidence type="ECO:0000313" key="1">
    <source>
        <dbReference type="EMBL" id="BAL97902.1"/>
    </source>
</evidence>
<accession>I0HY15</accession>
<dbReference type="AlphaFoldDB" id="I0HY15"/>
<organism evidence="1 2">
    <name type="scientific">Rubrivivax gelatinosus (strain NBRC 100245 / IL144)</name>
    <dbReference type="NCBI Taxonomy" id="983917"/>
    <lineage>
        <taxon>Bacteria</taxon>
        <taxon>Pseudomonadati</taxon>
        <taxon>Pseudomonadota</taxon>
        <taxon>Betaproteobacteria</taxon>
        <taxon>Burkholderiales</taxon>
        <taxon>Sphaerotilaceae</taxon>
        <taxon>Rubrivivax</taxon>
    </lineage>
</organism>
<dbReference type="STRING" id="983917.RGE_45670"/>
<evidence type="ECO:0000313" key="2">
    <source>
        <dbReference type="Proteomes" id="UP000007883"/>
    </source>
</evidence>
<sequence>MRRLTAQELRCGLQNYNRPLMQRSMLLALMKDARGGSIR</sequence>
<proteinExistence type="predicted"/>
<name>I0HY15_RUBGI</name>
<dbReference type="HOGENOM" id="CLU_3316396_0_0_4"/>